<feature type="binding site" evidence="13">
    <location>
        <position position="865"/>
    </location>
    <ligand>
        <name>ATP</name>
        <dbReference type="ChEBI" id="CHEBI:30616"/>
    </ligand>
</feature>
<dbReference type="PRINTS" id="PR00119">
    <property type="entry name" value="CATATPASE"/>
</dbReference>
<dbReference type="SUPFAM" id="SSF81665">
    <property type="entry name" value="Calcium ATPase, transmembrane domain M"/>
    <property type="match status" value="1"/>
</dbReference>
<evidence type="ECO:0000256" key="6">
    <source>
        <dbReference type="ARBA" id="ARBA00022840"/>
    </source>
</evidence>
<evidence type="ECO:0000256" key="5">
    <source>
        <dbReference type="ARBA" id="ARBA00022741"/>
    </source>
</evidence>
<dbReference type="KEGG" id="soe:110799789"/>
<dbReference type="OrthoDB" id="377733at2759"/>
<feature type="binding site" evidence="13">
    <location>
        <position position="727"/>
    </location>
    <ligand>
        <name>ATP</name>
        <dbReference type="ChEBI" id="CHEBI:30616"/>
    </ligand>
</feature>
<evidence type="ECO:0000256" key="10">
    <source>
        <dbReference type="ARBA" id="ARBA00023136"/>
    </source>
</evidence>
<dbReference type="PANTHER" id="PTHR24092">
    <property type="entry name" value="PROBABLE PHOSPHOLIPID-TRANSPORTING ATPASE"/>
    <property type="match status" value="1"/>
</dbReference>
<dbReference type="InterPro" id="IPR001757">
    <property type="entry name" value="P_typ_ATPase"/>
</dbReference>
<comment type="cofactor">
    <cofactor evidence="14">
        <name>Mg(2+)</name>
        <dbReference type="ChEBI" id="CHEBI:18420"/>
    </cofactor>
</comment>
<dbReference type="Pfam" id="PF16212">
    <property type="entry name" value="PhoLip_ATPase_C"/>
    <property type="match status" value="1"/>
</dbReference>
<dbReference type="RefSeq" id="XP_021860752.1">
    <property type="nucleotide sequence ID" value="XM_022005060.2"/>
</dbReference>
<feature type="binding site" evidence="13">
    <location>
        <position position="750"/>
    </location>
    <ligand>
        <name>ATP</name>
        <dbReference type="ChEBI" id="CHEBI:30616"/>
    </ligand>
</feature>
<feature type="binding site" evidence="13">
    <location>
        <position position="967"/>
    </location>
    <ligand>
        <name>ATP</name>
        <dbReference type="ChEBI" id="CHEBI:30616"/>
    </ligand>
</feature>
<keyword evidence="7 14" id="KW-0460">Magnesium</keyword>
<dbReference type="Gene3D" id="3.40.1110.10">
    <property type="entry name" value="Calcium-transporting ATPase, cytoplasmic domain N"/>
    <property type="match status" value="1"/>
</dbReference>
<feature type="active site" description="4-aspartylphosphate intermediate" evidence="12">
    <location>
        <position position="576"/>
    </location>
</feature>
<dbReference type="InterPro" id="IPR044492">
    <property type="entry name" value="P_typ_ATPase_HD_dom"/>
</dbReference>
<dbReference type="Pfam" id="PF16209">
    <property type="entry name" value="PhoLip_ATPase_N"/>
    <property type="match status" value="1"/>
</dbReference>
<feature type="binding site" evidence="13">
    <location>
        <position position="996"/>
    </location>
    <ligand>
        <name>ATP</name>
        <dbReference type="ChEBI" id="CHEBI:30616"/>
    </ligand>
</feature>
<comment type="catalytic activity">
    <reaction evidence="11 15">
        <text>ATP + H2O + phospholipidSide 1 = ADP + phosphate + phospholipidSide 2.</text>
        <dbReference type="EC" id="7.6.2.1"/>
    </reaction>
</comment>
<dbReference type="GO" id="GO:0045332">
    <property type="term" value="P:phospholipid translocation"/>
    <property type="evidence" value="ECO:0000318"/>
    <property type="project" value="GO_Central"/>
</dbReference>
<dbReference type="NCBIfam" id="TIGR01652">
    <property type="entry name" value="ATPase-Plipid"/>
    <property type="match status" value="1"/>
</dbReference>
<evidence type="ECO:0000256" key="15">
    <source>
        <dbReference type="RuleBase" id="RU362033"/>
    </source>
</evidence>
<feature type="transmembrane region" description="Helical" evidence="15">
    <location>
        <begin position="500"/>
        <end position="528"/>
    </location>
</feature>
<comment type="similarity">
    <text evidence="2 15">Belongs to the cation transport ATPase (P-type) (TC 3.A.3) family. Type IV subfamily.</text>
</comment>
<feature type="binding site" evidence="13">
    <location>
        <position position="686"/>
    </location>
    <ligand>
        <name>ATP</name>
        <dbReference type="ChEBI" id="CHEBI:30616"/>
    </ligand>
</feature>
<dbReference type="Pfam" id="PF13246">
    <property type="entry name" value="Cation_ATPase"/>
    <property type="match status" value="1"/>
</dbReference>
<evidence type="ECO:0000313" key="20">
    <source>
        <dbReference type="RefSeq" id="XP_021860752.1"/>
    </source>
</evidence>
<keyword evidence="10 15" id="KW-0472">Membrane</keyword>
<dbReference type="GO" id="GO:0140326">
    <property type="term" value="F:ATPase-coupled intramembrane lipid transporter activity"/>
    <property type="evidence" value="ECO:0000318"/>
    <property type="project" value="GO_Central"/>
</dbReference>
<dbReference type="FunFam" id="3.40.50.1000:FF:000221">
    <property type="entry name" value="Phospholipid-transporting ATPase"/>
    <property type="match status" value="1"/>
</dbReference>
<evidence type="ECO:0000256" key="9">
    <source>
        <dbReference type="ARBA" id="ARBA00022989"/>
    </source>
</evidence>
<dbReference type="EC" id="7.6.2.1" evidence="15"/>
<feature type="domain" description="P-type ATPase C-terminal" evidence="18">
    <location>
        <begin position="1019"/>
        <end position="1258"/>
    </location>
</feature>
<feature type="binding site" evidence="13">
    <location>
        <position position="866"/>
    </location>
    <ligand>
        <name>ATP</name>
        <dbReference type="ChEBI" id="CHEBI:30616"/>
    </ligand>
</feature>
<keyword evidence="9 15" id="KW-1133">Transmembrane helix</keyword>
<dbReference type="InterPro" id="IPR008250">
    <property type="entry name" value="ATPase_P-typ_transduc_dom_A_sf"/>
</dbReference>
<evidence type="ECO:0000256" key="8">
    <source>
        <dbReference type="ARBA" id="ARBA00022967"/>
    </source>
</evidence>
<feature type="binding site" evidence="13">
    <location>
        <position position="578"/>
    </location>
    <ligand>
        <name>ATP</name>
        <dbReference type="ChEBI" id="CHEBI:30616"/>
    </ligand>
</feature>
<evidence type="ECO:0000256" key="1">
    <source>
        <dbReference type="ARBA" id="ARBA00004141"/>
    </source>
</evidence>
<keyword evidence="6 13" id="KW-0067">ATP-binding</keyword>
<dbReference type="SUPFAM" id="SSF81660">
    <property type="entry name" value="Metal cation-transporting ATPase, ATP-binding domain N"/>
    <property type="match status" value="1"/>
</dbReference>
<dbReference type="InterPro" id="IPR018303">
    <property type="entry name" value="ATPase_P-typ_P_site"/>
</dbReference>
<comment type="subcellular location">
    <subcellularLocation>
        <location evidence="1 15">Membrane</location>
        <topology evidence="1 15">Multi-pass membrane protein</topology>
    </subcellularLocation>
</comment>
<feature type="region of interest" description="Disordered" evidence="16">
    <location>
        <begin position="36"/>
        <end position="74"/>
    </location>
</feature>
<feature type="binding site" evidence="14">
    <location>
        <position position="993"/>
    </location>
    <ligand>
        <name>Mg(2+)</name>
        <dbReference type="ChEBI" id="CHEBI:18420"/>
    </ligand>
</feature>
<dbReference type="GO" id="GO:0000287">
    <property type="term" value="F:magnesium ion binding"/>
    <property type="evidence" value="ECO:0007669"/>
    <property type="project" value="UniProtKB-UniRule"/>
</dbReference>
<dbReference type="SFLD" id="SFLDS00003">
    <property type="entry name" value="Haloacid_Dehalogenase"/>
    <property type="match status" value="1"/>
</dbReference>
<evidence type="ECO:0000256" key="4">
    <source>
        <dbReference type="ARBA" id="ARBA00022723"/>
    </source>
</evidence>
<dbReference type="InterPro" id="IPR023214">
    <property type="entry name" value="HAD_sf"/>
</dbReference>
<feature type="binding site" evidence="13">
    <location>
        <position position="576"/>
    </location>
    <ligand>
        <name>ATP</name>
        <dbReference type="ChEBI" id="CHEBI:30616"/>
    </ligand>
</feature>
<feature type="transmembrane region" description="Helical" evidence="15">
    <location>
        <begin position="450"/>
        <end position="472"/>
    </location>
</feature>
<evidence type="ECO:0000313" key="19">
    <source>
        <dbReference type="Proteomes" id="UP000813463"/>
    </source>
</evidence>
<dbReference type="SUPFAM" id="SSF56784">
    <property type="entry name" value="HAD-like"/>
    <property type="match status" value="1"/>
</dbReference>
<keyword evidence="3 15" id="KW-0812">Transmembrane</keyword>
<accession>A0A9R0J3W6</accession>
<keyword evidence="5 13" id="KW-0547">Nucleotide-binding</keyword>
<feature type="transmembrane region" description="Helical" evidence="15">
    <location>
        <begin position="1229"/>
        <end position="1249"/>
    </location>
</feature>
<evidence type="ECO:0000256" key="2">
    <source>
        <dbReference type="ARBA" id="ARBA00008109"/>
    </source>
</evidence>
<dbReference type="GO" id="GO:0016887">
    <property type="term" value="F:ATP hydrolysis activity"/>
    <property type="evidence" value="ECO:0007669"/>
    <property type="project" value="InterPro"/>
</dbReference>
<evidence type="ECO:0000256" key="14">
    <source>
        <dbReference type="PIRSR" id="PIRSR606539-3"/>
    </source>
</evidence>
<feature type="transmembrane region" description="Helical" evidence="15">
    <location>
        <begin position="1132"/>
        <end position="1156"/>
    </location>
</feature>
<evidence type="ECO:0000256" key="3">
    <source>
        <dbReference type="ARBA" id="ARBA00022692"/>
    </source>
</evidence>
<dbReference type="InterPro" id="IPR006539">
    <property type="entry name" value="P-type_ATPase_IV"/>
</dbReference>
<dbReference type="Proteomes" id="UP000813463">
    <property type="component" value="Chromosome 4"/>
</dbReference>
<dbReference type="FunFam" id="3.40.1110.10:FF:000025">
    <property type="entry name" value="Phospholipid-transporting ATPase"/>
    <property type="match status" value="1"/>
</dbReference>
<keyword evidence="19" id="KW-1185">Reference proteome</keyword>
<dbReference type="InterPro" id="IPR023299">
    <property type="entry name" value="ATPase_P-typ_cyto_dom_N"/>
</dbReference>
<evidence type="ECO:0000259" key="18">
    <source>
        <dbReference type="Pfam" id="PF16212"/>
    </source>
</evidence>
<keyword evidence="4 14" id="KW-0479">Metal-binding</keyword>
<sequence>MSSNRPLLIPSPKISNPGEIVSVPAAVVDLSVPERSQSVRGMDFSKPVENSSKSDSVLYSASRGSRLRSPSLRDSTQLAENIVKNDPFLLSSSRRSVSSYQSVSRGAGESVFETDSNFAVEHSARNDGLMHSSSRGSIQSYHWRSAGNSVREMNYGDSDPKPVRYGSRAADSEGLGLSQKEINEEDARFIYINDPEKTNERFEFSGNSIRTSKYSFITFLPRNLFEQFHRVAYVYFLIIAVLNQLPQLAVFGRGASVLPLAFVLIVSAIKDAFEDFRRHRSDKVENNRLAPILVNGKFEHKKWKLIQVGEVIKISSNETLPCDIVLLSTSDPTGVAYVQTINLDGESNLKTRYAKQETHSKNHEKEKIGGLIKCDKPNRNVYGFQGTMEVDGKRMSLGPSNIILRGCELKNTDWAIGVVVYAGRETKAMLNNAGAPSKRSRLETQMNHEIILLSLFLIALCTIVSTFFGIWLRRHMDEVNETPFYRKKDYNRGPPRDYNYYGIGLEILFTFLMAVIVFQIMIPISLYISMELVRVGQAYFMNRDAAMYDSVSNKAFQCRALNINEDLGQIKYVFSDKTGTLTENKMEFKCASIWGTDYSISTVDEPDEQNAYFIEVDGQVLAPKVRVKVDPTLQRVVKSGNDTDVGRCVYDFFLALAACNTIVPIVTNSSDSTVKTIDYQGESPDEQALVFAAAAYGFMLVERTSGHIVIDVQGERQRYNVLGLHEFDSDRKRMSVILGCPDSTVKVFVKGADTTMFSVIDKSLNTDVLQATEAHLHSYSTVGLRTLVVGMRELDNLEFQRWQSSYEAASTAIMGRAAQLRKVASNIEKDLKILGASAIEDRLQPGVPEAIESLRNAGIKVWVLTGDKQETAISIGYSSKLLTGRMKQVIINKNSKESCRRSLHEALDMSKNMSTASGVVDDNEGTSEPTQLALIIDGSSLVYILDSELEEELFLLASRCDVVLCCRVAPLQKAGIVALVKQRTDDMTLGIGDGANDVSMIQMADVGVGISGQEGRQAVMASDFSMGQFRFLVTLLLVHGHWNYQRMAYMILYNFYRNAIFVLIMFWYTIFTGFTLTTAITEWSSVLYSVVYSAVPTVVVAILDKDLGRRTLLKFPRLYEHGQKEKCYNSRLFWLTMADTLWQSGAVCFLPLFAYWKTDIDSSSLGDIWTIAVVIIVNLHLAMDVVRWNWIMHAAIWGSIVATFICVLVIDAIPVLPGYWAMFYAMGKWSSWFCLLIVPVVGIIPRFVVKVFSQRFSPGDIQIAREAEKFGTFSDWERGIEMNLLINDRPR</sequence>
<dbReference type="PRINTS" id="PR00121">
    <property type="entry name" value="NAKATPASE"/>
</dbReference>
<evidence type="ECO:0000256" key="11">
    <source>
        <dbReference type="ARBA" id="ARBA00034036"/>
    </source>
</evidence>
<dbReference type="GeneID" id="110799789"/>
<dbReference type="InterPro" id="IPR036412">
    <property type="entry name" value="HAD-like_sf"/>
</dbReference>
<dbReference type="FunFam" id="2.70.150.10:FF:000054">
    <property type="entry name" value="Phospholipid-transporting ATPase"/>
    <property type="match status" value="1"/>
</dbReference>
<dbReference type="InterPro" id="IPR032631">
    <property type="entry name" value="P-type_ATPase_N"/>
</dbReference>
<reference evidence="19" key="1">
    <citation type="journal article" date="2021" name="Nat. Commun.">
        <title>Genomic analyses provide insights into spinach domestication and the genetic basis of agronomic traits.</title>
        <authorList>
            <person name="Cai X."/>
            <person name="Sun X."/>
            <person name="Xu C."/>
            <person name="Sun H."/>
            <person name="Wang X."/>
            <person name="Ge C."/>
            <person name="Zhang Z."/>
            <person name="Wang Q."/>
            <person name="Fei Z."/>
            <person name="Jiao C."/>
            <person name="Wang Q."/>
        </authorList>
    </citation>
    <scope>NUCLEOTIDE SEQUENCE [LARGE SCALE GENOMIC DNA]</scope>
    <source>
        <strain evidence="19">cv. Varoflay</strain>
    </source>
</reference>
<dbReference type="SFLD" id="SFLDF00027">
    <property type="entry name" value="p-type_atpase"/>
    <property type="match status" value="1"/>
</dbReference>
<feature type="binding site" evidence="14">
    <location>
        <position position="997"/>
    </location>
    <ligand>
        <name>Mg(2+)</name>
        <dbReference type="ChEBI" id="CHEBI:18420"/>
    </ligand>
</feature>
<dbReference type="InterPro" id="IPR032630">
    <property type="entry name" value="P_typ_ATPase_c"/>
</dbReference>
<name>A0A9R0J3W6_SPIOL</name>
<feature type="binding site" evidence="13">
    <location>
        <position position="785"/>
    </location>
    <ligand>
        <name>ATP</name>
        <dbReference type="ChEBI" id="CHEBI:30616"/>
    </ligand>
</feature>
<dbReference type="CDD" id="cd02073">
    <property type="entry name" value="P-type_ATPase_APLT_Dnf-like"/>
    <property type="match status" value="1"/>
</dbReference>
<keyword evidence="8 15" id="KW-1278">Translocase</keyword>
<feature type="transmembrane region" description="Helical" evidence="15">
    <location>
        <begin position="1086"/>
        <end position="1103"/>
    </location>
</feature>
<feature type="domain" description="P-type ATPase N-terminal" evidence="17">
    <location>
        <begin position="190"/>
        <end position="254"/>
    </location>
</feature>
<dbReference type="InterPro" id="IPR023298">
    <property type="entry name" value="ATPase_P-typ_TM_dom_sf"/>
</dbReference>
<feature type="transmembrane region" description="Helical" evidence="15">
    <location>
        <begin position="1168"/>
        <end position="1187"/>
    </location>
</feature>
<feature type="transmembrane region" description="Helical" evidence="15">
    <location>
        <begin position="1055"/>
        <end position="1080"/>
    </location>
</feature>
<protein>
    <recommendedName>
        <fullName evidence="15">Phospholipid-transporting ATPase</fullName>
        <ecNumber evidence="15">7.6.2.1</ecNumber>
    </recommendedName>
</protein>
<feature type="compositionally biased region" description="Polar residues" evidence="16">
    <location>
        <begin position="48"/>
        <end position="59"/>
    </location>
</feature>
<evidence type="ECO:0000256" key="7">
    <source>
        <dbReference type="ARBA" id="ARBA00022842"/>
    </source>
</evidence>
<proteinExistence type="inferred from homology"/>
<feature type="binding site" evidence="13">
    <location>
        <position position="577"/>
    </location>
    <ligand>
        <name>ATP</name>
        <dbReference type="ChEBI" id="CHEBI:30616"/>
    </ligand>
</feature>
<evidence type="ECO:0000256" key="16">
    <source>
        <dbReference type="SAM" id="MobiDB-lite"/>
    </source>
</evidence>
<dbReference type="Gene3D" id="2.70.150.10">
    <property type="entry name" value="Calcium-transporting ATPase, cytoplasmic transduction domain A"/>
    <property type="match status" value="1"/>
</dbReference>
<gene>
    <name evidence="20" type="primary">LOC110799789</name>
</gene>
<organism evidence="19 20">
    <name type="scientific">Spinacia oleracea</name>
    <name type="common">Spinach</name>
    <dbReference type="NCBI Taxonomy" id="3562"/>
    <lineage>
        <taxon>Eukaryota</taxon>
        <taxon>Viridiplantae</taxon>
        <taxon>Streptophyta</taxon>
        <taxon>Embryophyta</taxon>
        <taxon>Tracheophyta</taxon>
        <taxon>Spermatophyta</taxon>
        <taxon>Magnoliopsida</taxon>
        <taxon>eudicotyledons</taxon>
        <taxon>Gunneridae</taxon>
        <taxon>Pentapetalae</taxon>
        <taxon>Caryophyllales</taxon>
        <taxon>Chenopodiaceae</taxon>
        <taxon>Chenopodioideae</taxon>
        <taxon>Anserineae</taxon>
        <taxon>Spinacia</taxon>
    </lineage>
</organism>
<dbReference type="NCBIfam" id="TIGR01494">
    <property type="entry name" value="ATPase_P-type"/>
    <property type="match status" value="2"/>
</dbReference>
<feature type="binding site" evidence="14">
    <location>
        <position position="576"/>
    </location>
    <ligand>
        <name>Mg(2+)</name>
        <dbReference type="ChEBI" id="CHEBI:18420"/>
    </ligand>
</feature>
<dbReference type="GO" id="GO:0005886">
    <property type="term" value="C:plasma membrane"/>
    <property type="evidence" value="ECO:0000318"/>
    <property type="project" value="GO_Central"/>
</dbReference>
<dbReference type="SFLD" id="SFLDG00002">
    <property type="entry name" value="C1.7:_P-type_atpase_like"/>
    <property type="match status" value="1"/>
</dbReference>
<feature type="transmembrane region" description="Helical" evidence="15">
    <location>
        <begin position="1194"/>
        <end position="1217"/>
    </location>
</feature>
<dbReference type="SUPFAM" id="SSF81653">
    <property type="entry name" value="Calcium ATPase, transduction domain A"/>
    <property type="match status" value="1"/>
</dbReference>
<feature type="binding site" evidence="13">
    <location>
        <position position="867"/>
    </location>
    <ligand>
        <name>ATP</name>
        <dbReference type="ChEBI" id="CHEBI:30616"/>
    </ligand>
</feature>
<dbReference type="GO" id="GO:0005524">
    <property type="term" value="F:ATP binding"/>
    <property type="evidence" value="ECO:0007669"/>
    <property type="project" value="UniProtKB-UniRule"/>
</dbReference>
<dbReference type="PROSITE" id="PS00154">
    <property type="entry name" value="ATPASE_E1_E2"/>
    <property type="match status" value="1"/>
</dbReference>
<feature type="compositionally biased region" description="Low complexity" evidence="16">
    <location>
        <begin position="60"/>
        <end position="74"/>
    </location>
</feature>
<evidence type="ECO:0000256" key="13">
    <source>
        <dbReference type="PIRSR" id="PIRSR606539-2"/>
    </source>
</evidence>
<feature type="binding site" evidence="13">
    <location>
        <position position="997"/>
    </location>
    <ligand>
        <name>ATP</name>
        <dbReference type="ChEBI" id="CHEBI:30616"/>
    </ligand>
</feature>
<evidence type="ECO:0000256" key="12">
    <source>
        <dbReference type="PIRSR" id="PIRSR606539-1"/>
    </source>
</evidence>
<evidence type="ECO:0000259" key="17">
    <source>
        <dbReference type="Pfam" id="PF16209"/>
    </source>
</evidence>
<dbReference type="Gene3D" id="3.40.50.1000">
    <property type="entry name" value="HAD superfamily/HAD-like"/>
    <property type="match status" value="1"/>
</dbReference>
<feature type="binding site" evidence="13">
    <location>
        <position position="973"/>
    </location>
    <ligand>
        <name>ATP</name>
        <dbReference type="ChEBI" id="CHEBI:30616"/>
    </ligand>
</feature>
<reference evidence="20" key="2">
    <citation type="submission" date="2025-08" db="UniProtKB">
        <authorList>
            <consortium name="RefSeq"/>
        </authorList>
    </citation>
    <scope>IDENTIFICATION</scope>
    <source>
        <tissue evidence="20">Leaf</tissue>
    </source>
</reference>
<dbReference type="PANTHER" id="PTHR24092:SF91">
    <property type="entry name" value="PHOSPHOLIPID-TRANSPORTING ATPASE 1"/>
    <property type="match status" value="1"/>
</dbReference>
<feature type="binding site" evidence="14">
    <location>
        <position position="578"/>
    </location>
    <ligand>
        <name>Mg(2+)</name>
        <dbReference type="ChEBI" id="CHEBI:18420"/>
    </ligand>
</feature>